<keyword evidence="3" id="KW-0902">Two-component regulatory system</keyword>
<dbReference type="InterPro" id="IPR036890">
    <property type="entry name" value="HATPase_C_sf"/>
</dbReference>
<dbReference type="Gene3D" id="1.20.5.1930">
    <property type="match status" value="1"/>
</dbReference>
<keyword evidence="7" id="KW-1185">Reference proteome</keyword>
<dbReference type="Proteomes" id="UP000198415">
    <property type="component" value="Unassembled WGS sequence"/>
</dbReference>
<feature type="transmembrane region" description="Helical" evidence="4">
    <location>
        <begin position="157"/>
        <end position="177"/>
    </location>
</feature>
<keyword evidence="1" id="KW-0808">Transferase</keyword>
<evidence type="ECO:0000313" key="6">
    <source>
        <dbReference type="EMBL" id="SNR73807.1"/>
    </source>
</evidence>
<dbReference type="EMBL" id="FZNR01000005">
    <property type="protein sequence ID" value="SNR73807.1"/>
    <property type="molecule type" value="Genomic_DNA"/>
</dbReference>
<dbReference type="GO" id="GO:0046983">
    <property type="term" value="F:protein dimerization activity"/>
    <property type="evidence" value="ECO:0007669"/>
    <property type="project" value="InterPro"/>
</dbReference>
<organism evidence="6 7">
    <name type="scientific">Actinoplanes regularis</name>
    <dbReference type="NCBI Taxonomy" id="52697"/>
    <lineage>
        <taxon>Bacteria</taxon>
        <taxon>Bacillati</taxon>
        <taxon>Actinomycetota</taxon>
        <taxon>Actinomycetes</taxon>
        <taxon>Micromonosporales</taxon>
        <taxon>Micromonosporaceae</taxon>
        <taxon>Actinoplanes</taxon>
    </lineage>
</organism>
<evidence type="ECO:0000256" key="2">
    <source>
        <dbReference type="ARBA" id="ARBA00022777"/>
    </source>
</evidence>
<dbReference type="GO" id="GO:0000155">
    <property type="term" value="F:phosphorelay sensor kinase activity"/>
    <property type="evidence" value="ECO:0007669"/>
    <property type="project" value="InterPro"/>
</dbReference>
<name>A0A238YRN9_9ACTN</name>
<accession>A0A238YRN9</accession>
<dbReference type="GO" id="GO:0016020">
    <property type="term" value="C:membrane"/>
    <property type="evidence" value="ECO:0007669"/>
    <property type="project" value="InterPro"/>
</dbReference>
<dbReference type="Pfam" id="PF07730">
    <property type="entry name" value="HisKA_3"/>
    <property type="match status" value="1"/>
</dbReference>
<keyword evidence="4" id="KW-1133">Transmembrane helix</keyword>
<evidence type="ECO:0000259" key="5">
    <source>
        <dbReference type="Pfam" id="PF07730"/>
    </source>
</evidence>
<dbReference type="AlphaFoldDB" id="A0A238YRN9"/>
<gene>
    <name evidence="6" type="ORF">SAMN06264365_105133</name>
</gene>
<dbReference type="CDD" id="cd16917">
    <property type="entry name" value="HATPase_UhpB-NarQ-NarX-like"/>
    <property type="match status" value="1"/>
</dbReference>
<protein>
    <submittedName>
        <fullName evidence="6">Two-component system, NarL family, sensor histidine kinase DesK</fullName>
    </submittedName>
</protein>
<keyword evidence="4" id="KW-0812">Transmembrane</keyword>
<evidence type="ECO:0000256" key="1">
    <source>
        <dbReference type="ARBA" id="ARBA00022679"/>
    </source>
</evidence>
<proteinExistence type="predicted"/>
<evidence type="ECO:0000256" key="3">
    <source>
        <dbReference type="ARBA" id="ARBA00023012"/>
    </source>
</evidence>
<keyword evidence="2 6" id="KW-0418">Kinase</keyword>
<dbReference type="InterPro" id="IPR050482">
    <property type="entry name" value="Sensor_HK_TwoCompSys"/>
</dbReference>
<dbReference type="PANTHER" id="PTHR24421">
    <property type="entry name" value="NITRATE/NITRITE SENSOR PROTEIN NARX-RELATED"/>
    <property type="match status" value="1"/>
</dbReference>
<feature type="transmembrane region" description="Helical" evidence="4">
    <location>
        <begin position="83"/>
        <end position="103"/>
    </location>
</feature>
<evidence type="ECO:0000256" key="4">
    <source>
        <dbReference type="SAM" id="Phobius"/>
    </source>
</evidence>
<feature type="transmembrane region" description="Helical" evidence="4">
    <location>
        <begin position="26"/>
        <end position="46"/>
    </location>
</feature>
<feature type="domain" description="Signal transduction histidine kinase subgroup 3 dimerisation and phosphoacceptor" evidence="5">
    <location>
        <begin position="195"/>
        <end position="262"/>
    </location>
</feature>
<dbReference type="InterPro" id="IPR011712">
    <property type="entry name" value="Sig_transdc_His_kin_sub3_dim/P"/>
</dbReference>
<reference evidence="6 7" key="1">
    <citation type="submission" date="2017-06" db="EMBL/GenBank/DDBJ databases">
        <authorList>
            <person name="Kim H.J."/>
            <person name="Triplett B.A."/>
        </authorList>
    </citation>
    <scope>NUCLEOTIDE SEQUENCE [LARGE SCALE GENOMIC DNA]</scope>
    <source>
        <strain evidence="6 7">DSM 43151</strain>
    </source>
</reference>
<dbReference type="Gene3D" id="3.30.565.10">
    <property type="entry name" value="Histidine kinase-like ATPase, C-terminal domain"/>
    <property type="match status" value="1"/>
</dbReference>
<keyword evidence="4" id="KW-0472">Membrane</keyword>
<evidence type="ECO:0000313" key="7">
    <source>
        <dbReference type="Proteomes" id="UP000198415"/>
    </source>
</evidence>
<sequence>MPVTAAGSDAIVTAPRAAGRLALRHLTGVSLVAVCAIVAGLCLADLPESPLAAWTASVGMSLTAVAAAGAFLVAVYRPARYRWIGPVLAPAGAASLAACIAGQAGGGDLWPWVTPPALAAAAALAVVPVPRVPATLVGAGVVAVATAATTADWWRGITGAVAFACCVAATLAQMWIWEMAERARRDAAAAAVGAERDRFAAELHDIQGHSLQVIVLKSELAARLAATDPDRAVAEMREVEALARDALRDSRDVARGLRPVALATEIANAVGVLTAAGIACHADQIAAAPVRQERLLALVVREATTNMLRHSTATRATITLTADRGTGVTLTVVNDAPLQPSATGDRGGLDNLAGRIATAGGSLTWRREPDHFQVTARLQDTTA</sequence>
<feature type="transmembrane region" description="Helical" evidence="4">
    <location>
        <begin position="52"/>
        <end position="76"/>
    </location>
</feature>
<dbReference type="PANTHER" id="PTHR24421:SF63">
    <property type="entry name" value="SENSOR HISTIDINE KINASE DESK"/>
    <property type="match status" value="1"/>
</dbReference>